<name>A0A845AIN5_9SPHN</name>
<evidence type="ECO:0000313" key="2">
    <source>
        <dbReference type="Proteomes" id="UP000439780"/>
    </source>
</evidence>
<protein>
    <submittedName>
        <fullName evidence="1">Uncharacterized protein</fullName>
    </submittedName>
</protein>
<organism evidence="1 2">
    <name type="scientific">Qipengyuania algicida</name>
    <dbReference type="NCBI Taxonomy" id="1836209"/>
    <lineage>
        <taxon>Bacteria</taxon>
        <taxon>Pseudomonadati</taxon>
        <taxon>Pseudomonadota</taxon>
        <taxon>Alphaproteobacteria</taxon>
        <taxon>Sphingomonadales</taxon>
        <taxon>Erythrobacteraceae</taxon>
        <taxon>Qipengyuania</taxon>
    </lineage>
</organism>
<dbReference type="RefSeq" id="WP_160754423.1">
    <property type="nucleotide sequence ID" value="NZ_WTYA01000017.1"/>
</dbReference>
<comment type="caution">
    <text evidence="1">The sequence shown here is derived from an EMBL/GenBank/DDBJ whole genome shotgun (WGS) entry which is preliminary data.</text>
</comment>
<dbReference type="AlphaFoldDB" id="A0A845AIN5"/>
<gene>
    <name evidence="1" type="ORF">GRI58_15025</name>
</gene>
<keyword evidence="2" id="KW-1185">Reference proteome</keyword>
<reference evidence="1 2" key="1">
    <citation type="submission" date="2019-12" db="EMBL/GenBank/DDBJ databases">
        <title>Genomic-based taxomic classification of the family Erythrobacteraceae.</title>
        <authorList>
            <person name="Xu L."/>
        </authorList>
    </citation>
    <scope>NUCLEOTIDE SEQUENCE [LARGE SCALE GENOMIC DNA]</scope>
    <source>
        <strain evidence="1 2">KEMB 9005-328</strain>
    </source>
</reference>
<accession>A0A845AIN5</accession>
<evidence type="ECO:0000313" key="1">
    <source>
        <dbReference type="EMBL" id="MXP30120.1"/>
    </source>
</evidence>
<sequence>MSLSFAIMIFAAGTNASESKPIPDGYSIMQGDELKNTITGAMVVPKAAQGQDPPGELYSRDGEYRFFGPEPWSPRGPYIITFDRVCINLEKQICFKYYKNKFGSFVRKDVTNPYSDYEYINISR</sequence>
<dbReference type="Proteomes" id="UP000439780">
    <property type="component" value="Unassembled WGS sequence"/>
</dbReference>
<dbReference type="EMBL" id="WTYA01000017">
    <property type="protein sequence ID" value="MXP30120.1"/>
    <property type="molecule type" value="Genomic_DNA"/>
</dbReference>
<proteinExistence type="predicted"/>